<keyword evidence="3" id="KW-0813">Transport</keyword>
<dbReference type="Gene3D" id="1.20.1730.10">
    <property type="entry name" value="Sodium/glucose cotransporter"/>
    <property type="match status" value="1"/>
</dbReference>
<evidence type="ECO:0000256" key="6">
    <source>
        <dbReference type="ARBA" id="ARBA00023136"/>
    </source>
</evidence>
<feature type="transmembrane region" description="Helical" evidence="7">
    <location>
        <begin position="157"/>
        <end position="177"/>
    </location>
</feature>
<feature type="transmembrane region" description="Helical" evidence="7">
    <location>
        <begin position="269"/>
        <end position="290"/>
    </location>
</feature>
<evidence type="ECO:0000256" key="2">
    <source>
        <dbReference type="ARBA" id="ARBA00006434"/>
    </source>
</evidence>
<dbReference type="PROSITE" id="PS50283">
    <property type="entry name" value="NA_SOLUT_SYMP_3"/>
    <property type="match status" value="1"/>
</dbReference>
<evidence type="ECO:0000256" key="1">
    <source>
        <dbReference type="ARBA" id="ARBA00004141"/>
    </source>
</evidence>
<dbReference type="CDD" id="cd10322">
    <property type="entry name" value="SLC5sbd"/>
    <property type="match status" value="1"/>
</dbReference>
<organism evidence="8">
    <name type="scientific">marine metagenome</name>
    <dbReference type="NCBI Taxonomy" id="408172"/>
    <lineage>
        <taxon>unclassified sequences</taxon>
        <taxon>metagenomes</taxon>
        <taxon>ecological metagenomes</taxon>
    </lineage>
</organism>
<feature type="transmembrane region" description="Helical" evidence="7">
    <location>
        <begin position="72"/>
        <end position="91"/>
    </location>
</feature>
<proteinExistence type="inferred from homology"/>
<dbReference type="Pfam" id="PF00474">
    <property type="entry name" value="SSF"/>
    <property type="match status" value="1"/>
</dbReference>
<keyword evidence="5 7" id="KW-1133">Transmembrane helix</keyword>
<feature type="transmembrane region" description="Helical" evidence="7">
    <location>
        <begin position="184"/>
        <end position="202"/>
    </location>
</feature>
<keyword evidence="6 7" id="KW-0472">Membrane</keyword>
<evidence type="ECO:0000256" key="4">
    <source>
        <dbReference type="ARBA" id="ARBA00022692"/>
    </source>
</evidence>
<feature type="transmembrane region" description="Helical" evidence="7">
    <location>
        <begin position="235"/>
        <end position="257"/>
    </location>
</feature>
<feature type="transmembrane region" description="Helical" evidence="7">
    <location>
        <begin position="43"/>
        <end position="66"/>
    </location>
</feature>
<dbReference type="PANTHER" id="PTHR48086:SF7">
    <property type="entry name" value="SODIUM-SOLUTE SYMPORTER-RELATED"/>
    <property type="match status" value="1"/>
</dbReference>
<gene>
    <name evidence="8" type="ORF">METZ01_LOCUS151260</name>
</gene>
<accession>A0A382AA47</accession>
<dbReference type="InterPro" id="IPR038377">
    <property type="entry name" value="Na/Glc_symporter_sf"/>
</dbReference>
<feature type="transmembrane region" description="Helical" evidence="7">
    <location>
        <begin position="6"/>
        <end position="22"/>
    </location>
</feature>
<feature type="non-terminal residue" evidence="8">
    <location>
        <position position="298"/>
    </location>
</feature>
<reference evidence="8" key="1">
    <citation type="submission" date="2018-05" db="EMBL/GenBank/DDBJ databases">
        <authorList>
            <person name="Lanie J.A."/>
            <person name="Ng W.-L."/>
            <person name="Kazmierczak K.M."/>
            <person name="Andrzejewski T.M."/>
            <person name="Davidsen T.M."/>
            <person name="Wayne K.J."/>
            <person name="Tettelin H."/>
            <person name="Glass J.I."/>
            <person name="Rusch D."/>
            <person name="Podicherti R."/>
            <person name="Tsui H.-C.T."/>
            <person name="Winkler M.E."/>
        </authorList>
    </citation>
    <scope>NUCLEOTIDE SEQUENCE</scope>
</reference>
<dbReference type="PANTHER" id="PTHR48086">
    <property type="entry name" value="SODIUM/PROLINE SYMPORTER-RELATED"/>
    <property type="match status" value="1"/>
</dbReference>
<evidence type="ECO:0000313" key="8">
    <source>
        <dbReference type="EMBL" id="SVA98406.1"/>
    </source>
</evidence>
<evidence type="ECO:0000256" key="5">
    <source>
        <dbReference type="ARBA" id="ARBA00022989"/>
    </source>
</evidence>
<sequence length="298" mass="31714">MSPYLFFLALYSLLLIGVGWWTSRQIHGAGDFFVAGRRLSPGYLFATLLAANIGAGSTVGAAGLGYEFGVSAWWWVGSAGIGSLVLGLTVGPRIWEVANRLGFYTVGDYLEHRYNRTIRGLIALLLWFGTLAILAGQLIAVAWILNIVLGVDKYVGALLGGLVLVAYFTFGGLLTAARVNSVQLIVKLAGFGLTAGFVVLTFDMMGAFPDILAPIGRAHEDAGFRMFFGGDPGRVFGYVVLLVPAFIISPGLLQKIYGARDVAAVRTGGCWNALALMIFACVPALLGMAARTHFPELG</sequence>
<evidence type="ECO:0000256" key="3">
    <source>
        <dbReference type="ARBA" id="ARBA00022448"/>
    </source>
</evidence>
<feature type="transmembrane region" description="Helical" evidence="7">
    <location>
        <begin position="121"/>
        <end position="145"/>
    </location>
</feature>
<dbReference type="InterPro" id="IPR050277">
    <property type="entry name" value="Sodium:Solute_Symporter"/>
</dbReference>
<dbReference type="AlphaFoldDB" id="A0A382AA47"/>
<keyword evidence="4 7" id="KW-0812">Transmembrane</keyword>
<evidence type="ECO:0008006" key="9">
    <source>
        <dbReference type="Google" id="ProtNLM"/>
    </source>
</evidence>
<name>A0A382AA47_9ZZZZ</name>
<dbReference type="GO" id="GO:0005886">
    <property type="term" value="C:plasma membrane"/>
    <property type="evidence" value="ECO:0007669"/>
    <property type="project" value="TreeGrafter"/>
</dbReference>
<comment type="similarity">
    <text evidence="2">Belongs to the sodium:solute symporter (SSF) (TC 2.A.21) family.</text>
</comment>
<dbReference type="GO" id="GO:0022857">
    <property type="term" value="F:transmembrane transporter activity"/>
    <property type="evidence" value="ECO:0007669"/>
    <property type="project" value="InterPro"/>
</dbReference>
<dbReference type="InterPro" id="IPR001734">
    <property type="entry name" value="Na/solute_symporter"/>
</dbReference>
<dbReference type="EMBL" id="UINC01024555">
    <property type="protein sequence ID" value="SVA98406.1"/>
    <property type="molecule type" value="Genomic_DNA"/>
</dbReference>
<protein>
    <recommendedName>
        <fullName evidence="9">Sodium:solute symporter family protein</fullName>
    </recommendedName>
</protein>
<comment type="subcellular location">
    <subcellularLocation>
        <location evidence="1">Membrane</location>
        <topology evidence="1">Multi-pass membrane protein</topology>
    </subcellularLocation>
</comment>
<evidence type="ECO:0000256" key="7">
    <source>
        <dbReference type="SAM" id="Phobius"/>
    </source>
</evidence>